<proteinExistence type="predicted"/>
<dbReference type="EMBL" id="JPOS01000018">
    <property type="protein sequence ID" value="KGE88479.1"/>
    <property type="molecule type" value="Genomic_DNA"/>
</dbReference>
<keyword evidence="2" id="KW-1185">Reference proteome</keyword>
<dbReference type="Proteomes" id="UP000029736">
    <property type="component" value="Unassembled WGS sequence"/>
</dbReference>
<comment type="caution">
    <text evidence="1">The sequence shown here is derived from an EMBL/GenBank/DDBJ whole genome shotgun (WGS) entry which is preliminary data.</text>
</comment>
<evidence type="ECO:0000313" key="2">
    <source>
        <dbReference type="Proteomes" id="UP000029736"/>
    </source>
</evidence>
<gene>
    <name evidence="1" type="ORF">IX84_07230</name>
</gene>
<accession>A0A098S7D5</accession>
<dbReference type="AlphaFoldDB" id="A0A098S7D5"/>
<reference evidence="1 2" key="1">
    <citation type="journal article" date="2014" name="Int. J. Syst. Evol. Microbiol.">
        <title>Phaeodactylibacter xiamenensis gen. nov., sp. nov., a member of the family Saprospiraceae isolated from the marine alga Phaeodactylum tricornutum.</title>
        <authorList>
            <person name="Chen Z.Jr."/>
            <person name="Lei X."/>
            <person name="Lai Q."/>
            <person name="Li Y."/>
            <person name="Zhang B."/>
            <person name="Zhang J."/>
            <person name="Zhang H."/>
            <person name="Yang L."/>
            <person name="Zheng W."/>
            <person name="Tian Y."/>
            <person name="Yu Z."/>
            <person name="Xu H.Jr."/>
            <person name="Zheng T."/>
        </authorList>
    </citation>
    <scope>NUCLEOTIDE SEQUENCE [LARGE SCALE GENOMIC DNA]</scope>
    <source>
        <strain evidence="1 2">KD52</strain>
    </source>
</reference>
<protein>
    <recommendedName>
        <fullName evidence="3">Antitoxin component YwqK of the YwqJK toxin-antitoxin module</fullName>
    </recommendedName>
</protein>
<evidence type="ECO:0008006" key="3">
    <source>
        <dbReference type="Google" id="ProtNLM"/>
    </source>
</evidence>
<sequence length="557" mass="63637">MKLSQAILAIILLANPVSLPGSCAGEYFSITELLNHDPKNHHIFTCEVLETYKRGHSFESVAVVKRRFRGSPADTIFLNTGGGTTAGGQKLYPGEVWLVFSTTKDSLHYGATVCDFLSARIKAGNNQACSRSLSPLGNTYLDVLEAYESVRENKFSGSKHITGDGRLVAKGHFLAGEPHGEWVHYSRRDYFEKKIKRSEIAYRKGALHGEYRIYREAEEDNFVTERKVYHGGRLLLKEMHEVEGQVRYAYNSDERRTMVAAFTDSLGQKRKHIAQVELWYDSEPPLYPIRFRHGYYLLKSGRDSSSYSPLAEGAYFRGMRVGKWTFFNKAGAILETKTYPDIPADTSTLQIFDEEGQVRLSGTYTDGKRKGVWQYFYDGQLEHEEMYSSDGNLLSKTRFYRTGGFEYTPYANNLQHGWKTVFAQSGNIKSMEHYKHGRLSGTSIFFNTDGTLSRELRYVQSRAYTVSDPGNSTYLVNGFLNGPFVQHHYKTGEKLAEGTYWMGYRTGIWTEYETNGRYRKLYYPTGQQALMNRCGHAMPELTEQYDKDGDLLNSWTF</sequence>
<dbReference type="SUPFAM" id="SSF82185">
    <property type="entry name" value="Histone H3 K4-specific methyltransferase SET7/9 N-terminal domain"/>
    <property type="match status" value="2"/>
</dbReference>
<dbReference type="STRING" id="1524460.IX84_07230"/>
<evidence type="ECO:0000313" key="1">
    <source>
        <dbReference type="EMBL" id="KGE88479.1"/>
    </source>
</evidence>
<dbReference type="OrthoDB" id="7342920at2"/>
<name>A0A098S7D5_9BACT</name>
<dbReference type="Gene3D" id="3.90.930.1">
    <property type="match status" value="1"/>
</dbReference>
<organism evidence="1 2">
    <name type="scientific">Phaeodactylibacter xiamenensis</name>
    <dbReference type="NCBI Taxonomy" id="1524460"/>
    <lineage>
        <taxon>Bacteria</taxon>
        <taxon>Pseudomonadati</taxon>
        <taxon>Bacteroidota</taxon>
        <taxon>Saprospiria</taxon>
        <taxon>Saprospirales</taxon>
        <taxon>Haliscomenobacteraceae</taxon>
        <taxon>Phaeodactylibacter</taxon>
    </lineage>
</organism>
<dbReference type="RefSeq" id="WP_044218009.1">
    <property type="nucleotide sequence ID" value="NZ_JBKAGJ010000006.1"/>
</dbReference>